<evidence type="ECO:0000313" key="9">
    <source>
        <dbReference type="Proteomes" id="UP000184386"/>
    </source>
</evidence>
<dbReference type="InterPro" id="IPR006059">
    <property type="entry name" value="SBP"/>
</dbReference>
<sequence length="482" mass="52314">MRKMKKLLAFVLSITMLLSLAGCSSTDKNKSGTGNSGSSGQEGKTAGDTGSGNAGNADKTVVTVWSNNRHDQSYMEKMIEEFNKTNTLGIEIKYVIQTDNYVNMLTIASTSGQSPDIFAISGSDEIDLQSFVDSGIVAPINEYLTDTFKTVNEVDKVQYEGLNVIGDKIYWVPTGMRSGSRLIYNTELFKNAGVNPPKTVDELVTDAAAITKAGKGKSYGVIFPGQSSPFSRWLEGIAQMSGVTAYDYVKGEFNFDNFKPIVQAVRKMFDEGSTFPGTASMKIDPIRAQFAEGNVGIHGNASQEAGVLTEQFPMKGEWAVADLPTYTGEVKGALAITPNFGWALSSQAKDAQKAMSVIDYFGSEEFLKGYLEGGYSLPISSYMKDKIDTAKVGRMADFSLKEYEDVYPTVPAVTPEGVNYQDALWNACLPDGLDIDETIAALNKTYNKALDKAISMGKVKRLVVEGYDPLHPSKGTCTYLTK</sequence>
<protein>
    <submittedName>
        <fullName evidence="8">Multiple sugar transport system substrate-binding protein</fullName>
    </submittedName>
</protein>
<keyword evidence="3" id="KW-0472">Membrane</keyword>
<dbReference type="OrthoDB" id="362670at2"/>
<dbReference type="Proteomes" id="UP000184386">
    <property type="component" value="Unassembled WGS sequence"/>
</dbReference>
<gene>
    <name evidence="8" type="ORF">SAMN02745136_02722</name>
</gene>
<dbReference type="PANTHER" id="PTHR43649">
    <property type="entry name" value="ARABINOSE-BINDING PROTEIN-RELATED"/>
    <property type="match status" value="1"/>
</dbReference>
<evidence type="ECO:0000256" key="1">
    <source>
        <dbReference type="ARBA" id="ARBA00022475"/>
    </source>
</evidence>
<evidence type="ECO:0000256" key="5">
    <source>
        <dbReference type="ARBA" id="ARBA00023288"/>
    </source>
</evidence>
<evidence type="ECO:0000256" key="7">
    <source>
        <dbReference type="SAM" id="SignalP"/>
    </source>
</evidence>
<keyword evidence="9" id="KW-1185">Reference proteome</keyword>
<keyword evidence="5" id="KW-0449">Lipoprotein</keyword>
<dbReference type="SUPFAM" id="SSF53850">
    <property type="entry name" value="Periplasmic binding protein-like II"/>
    <property type="match status" value="1"/>
</dbReference>
<keyword evidence="4" id="KW-0564">Palmitate</keyword>
<name>A0A1M6TB52_9FIRM</name>
<evidence type="ECO:0000256" key="6">
    <source>
        <dbReference type="SAM" id="MobiDB-lite"/>
    </source>
</evidence>
<evidence type="ECO:0000256" key="3">
    <source>
        <dbReference type="ARBA" id="ARBA00023136"/>
    </source>
</evidence>
<keyword evidence="8" id="KW-0762">Sugar transport</keyword>
<organism evidence="8 9">
    <name type="scientific">Anaerocolumna jejuensis DSM 15929</name>
    <dbReference type="NCBI Taxonomy" id="1121322"/>
    <lineage>
        <taxon>Bacteria</taxon>
        <taxon>Bacillati</taxon>
        <taxon>Bacillota</taxon>
        <taxon>Clostridia</taxon>
        <taxon>Lachnospirales</taxon>
        <taxon>Lachnospiraceae</taxon>
        <taxon>Anaerocolumna</taxon>
    </lineage>
</organism>
<dbReference type="EMBL" id="FRAC01000013">
    <property type="protein sequence ID" value="SHK54094.1"/>
    <property type="molecule type" value="Genomic_DNA"/>
</dbReference>
<dbReference type="AlphaFoldDB" id="A0A1M6TB52"/>
<evidence type="ECO:0000256" key="2">
    <source>
        <dbReference type="ARBA" id="ARBA00022729"/>
    </source>
</evidence>
<evidence type="ECO:0000256" key="4">
    <source>
        <dbReference type="ARBA" id="ARBA00023139"/>
    </source>
</evidence>
<dbReference type="RefSeq" id="WP_084124222.1">
    <property type="nucleotide sequence ID" value="NZ_FRAC01000013.1"/>
</dbReference>
<evidence type="ECO:0000313" key="8">
    <source>
        <dbReference type="EMBL" id="SHK54094.1"/>
    </source>
</evidence>
<dbReference type="Pfam" id="PF01547">
    <property type="entry name" value="SBP_bac_1"/>
    <property type="match status" value="1"/>
</dbReference>
<reference evidence="8 9" key="1">
    <citation type="submission" date="2016-11" db="EMBL/GenBank/DDBJ databases">
        <authorList>
            <person name="Jaros S."/>
            <person name="Januszkiewicz K."/>
            <person name="Wedrychowicz H."/>
        </authorList>
    </citation>
    <scope>NUCLEOTIDE SEQUENCE [LARGE SCALE GENOMIC DNA]</scope>
    <source>
        <strain evidence="8 9">DSM 15929</strain>
    </source>
</reference>
<keyword evidence="8" id="KW-0813">Transport</keyword>
<dbReference type="PROSITE" id="PS51257">
    <property type="entry name" value="PROKAR_LIPOPROTEIN"/>
    <property type="match status" value="1"/>
</dbReference>
<dbReference type="PANTHER" id="PTHR43649:SF33">
    <property type="entry name" value="POLYGALACTURONAN_RHAMNOGALACTURONAN-BINDING PROTEIN YTCQ"/>
    <property type="match status" value="1"/>
</dbReference>
<feature type="chain" id="PRO_5038771124" evidence="7">
    <location>
        <begin position="22"/>
        <end position="482"/>
    </location>
</feature>
<proteinExistence type="predicted"/>
<feature type="signal peptide" evidence="7">
    <location>
        <begin position="1"/>
        <end position="21"/>
    </location>
</feature>
<dbReference type="Gene3D" id="3.40.190.10">
    <property type="entry name" value="Periplasmic binding protein-like II"/>
    <property type="match status" value="1"/>
</dbReference>
<accession>A0A1M6TB52</accession>
<keyword evidence="2 7" id="KW-0732">Signal</keyword>
<dbReference type="InterPro" id="IPR050490">
    <property type="entry name" value="Bact_solute-bd_prot1"/>
</dbReference>
<keyword evidence="1" id="KW-1003">Cell membrane</keyword>
<feature type="region of interest" description="Disordered" evidence="6">
    <location>
        <begin position="25"/>
        <end position="59"/>
    </location>
</feature>
<dbReference type="STRING" id="1121322.SAMN02745136_02722"/>